<organism evidence="1">
    <name type="scientific">viral metagenome</name>
    <dbReference type="NCBI Taxonomy" id="1070528"/>
    <lineage>
        <taxon>unclassified sequences</taxon>
        <taxon>metagenomes</taxon>
        <taxon>organismal metagenomes</taxon>
    </lineage>
</organism>
<protein>
    <submittedName>
        <fullName evidence="1">Uncharacterized protein</fullName>
    </submittedName>
</protein>
<dbReference type="EMBL" id="MN740902">
    <property type="protein sequence ID" value="QHU17357.1"/>
    <property type="molecule type" value="Genomic_DNA"/>
</dbReference>
<reference evidence="1" key="1">
    <citation type="journal article" date="2020" name="Nature">
        <title>Giant virus diversity and host interactions through global metagenomics.</title>
        <authorList>
            <person name="Schulz F."/>
            <person name="Roux S."/>
            <person name="Paez-Espino D."/>
            <person name="Jungbluth S."/>
            <person name="Walsh D.A."/>
            <person name="Denef V.J."/>
            <person name="McMahon K.D."/>
            <person name="Konstantinidis K.T."/>
            <person name="Eloe-Fadrosh E.A."/>
            <person name="Kyrpides N.C."/>
            <person name="Woyke T."/>
        </authorList>
    </citation>
    <scope>NUCLEOTIDE SEQUENCE</scope>
    <source>
        <strain evidence="1">GVMAG-S-3300012000-57</strain>
    </source>
</reference>
<name>A0A6C0KKN4_9ZZZZ</name>
<proteinExistence type="predicted"/>
<accession>A0A6C0KKN4</accession>
<evidence type="ECO:0000313" key="1">
    <source>
        <dbReference type="EMBL" id="QHU17357.1"/>
    </source>
</evidence>
<sequence length="267" mass="31862">MTRRSNRLNRIIPKTHIVFTPLRDMMDVVHHAKSKRDKLKHALEVMEYIIFHFDKLKQAYVGYGSFPVFAKTTFNKFQELIDTGKIYLQEGEKIKGSLKRLQYLQTTYLTLYVAYEEQSLLENRSKILTVLMEKKQIKSDRNCKEMKKHIKKFLVNQLPLCYDVVEIIKSYIFYDVKTFAQITFTKRMKYYIVQTIDFAISSRKNGFEYEDGDPDEIEHWGFRANDDEIGLQGVNCRFCGNYWSQYTSTWTPHNILCNCEFDYYIEN</sequence>
<dbReference type="AlphaFoldDB" id="A0A6C0KKN4"/>